<dbReference type="Proteomes" id="UP000186455">
    <property type="component" value="Unassembled WGS sequence"/>
</dbReference>
<dbReference type="RefSeq" id="WP_073794601.1">
    <property type="nucleotide sequence ID" value="NZ_CP108638.1"/>
</dbReference>
<proteinExistence type="predicted"/>
<dbReference type="EMBL" id="LFBV01000011">
    <property type="protein sequence ID" value="OKH90582.1"/>
    <property type="molecule type" value="Genomic_DNA"/>
</dbReference>
<accession>A0A1Q4UYA2</accession>
<protein>
    <recommendedName>
        <fullName evidence="5">DUF4352 domain-containing protein</fullName>
    </recommendedName>
</protein>
<feature type="compositionally biased region" description="Low complexity" evidence="2">
    <location>
        <begin position="29"/>
        <end position="46"/>
    </location>
</feature>
<dbReference type="Gene3D" id="2.60.40.1240">
    <property type="match status" value="1"/>
</dbReference>
<keyword evidence="1" id="KW-0732">Signal</keyword>
<dbReference type="GeneID" id="96796479"/>
<evidence type="ECO:0000313" key="4">
    <source>
        <dbReference type="Proteomes" id="UP000186455"/>
    </source>
</evidence>
<gene>
    <name evidence="3" type="ORF">AB852_33705</name>
</gene>
<dbReference type="InterPro" id="IPR029050">
    <property type="entry name" value="Immunoprotect_excell_Ig-like"/>
</dbReference>
<evidence type="ECO:0000313" key="3">
    <source>
        <dbReference type="EMBL" id="OKH90582.1"/>
    </source>
</evidence>
<reference evidence="3 4" key="1">
    <citation type="submission" date="2015-06" db="EMBL/GenBank/DDBJ databases">
        <title>Cloning and characterization of the uncialamcin biosynthetic gene cluster.</title>
        <authorList>
            <person name="Yan X."/>
            <person name="Huang T."/>
            <person name="Ge H."/>
            <person name="Shen B."/>
        </authorList>
    </citation>
    <scope>NUCLEOTIDE SEQUENCE [LARGE SCALE GENOMIC DNA]</scope>
    <source>
        <strain evidence="3 4">DCA2648</strain>
    </source>
</reference>
<keyword evidence="4" id="KW-1185">Reference proteome</keyword>
<comment type="caution">
    <text evidence="3">The sequence shown here is derived from an EMBL/GenBank/DDBJ whole genome shotgun (WGS) entry which is preliminary data.</text>
</comment>
<dbReference type="AlphaFoldDB" id="A0A1Q4UYA2"/>
<evidence type="ECO:0000256" key="2">
    <source>
        <dbReference type="SAM" id="MobiDB-lite"/>
    </source>
</evidence>
<evidence type="ECO:0000256" key="1">
    <source>
        <dbReference type="ARBA" id="ARBA00022729"/>
    </source>
</evidence>
<organism evidence="3 4">
    <name type="scientific">Streptomyces uncialis</name>
    <dbReference type="NCBI Taxonomy" id="1048205"/>
    <lineage>
        <taxon>Bacteria</taxon>
        <taxon>Bacillati</taxon>
        <taxon>Actinomycetota</taxon>
        <taxon>Actinomycetes</taxon>
        <taxon>Kitasatosporales</taxon>
        <taxon>Streptomycetaceae</taxon>
        <taxon>Streptomyces</taxon>
    </lineage>
</organism>
<evidence type="ECO:0008006" key="5">
    <source>
        <dbReference type="Google" id="ProtNLM"/>
    </source>
</evidence>
<feature type="region of interest" description="Disordered" evidence="2">
    <location>
        <begin position="25"/>
        <end position="46"/>
    </location>
</feature>
<sequence>MHRSLAAFGASAVLIALTCTGCGKDSKGADTAPRPAAGAPGALSGADAAVPSGVREQAGSYGAAFLGDGRRFSAPGSDSEEDGGPQYQLTVTPKSVLVGALPAPGGGAGPATGHHWEAVRVAFANTGWDTYEGILGNSLSVLDSEGRSHRPVTKVEKLTVGDTMDGSGELLLGEQVTAWVVFDLPDGASAEQLRFRWGGTKTVNTQRGWRL</sequence>
<name>A0A1Q4UYA2_9ACTN</name>